<evidence type="ECO:0000256" key="6">
    <source>
        <dbReference type="ARBA" id="ARBA00022747"/>
    </source>
</evidence>
<keyword evidence="5" id="KW-0949">S-adenosyl-L-methionine</keyword>
<evidence type="ECO:0000256" key="2">
    <source>
        <dbReference type="ARBA" id="ARBA00012185"/>
    </source>
</evidence>
<dbReference type="GO" id="GO:0009307">
    <property type="term" value="P:DNA restriction-modification system"/>
    <property type="evidence" value="ECO:0007669"/>
    <property type="project" value="UniProtKB-KW"/>
</dbReference>
<sequence length="419" mass="48224">MNSTELHKEIGTAKDNRKSPVHDWYRFTAGFSYKLVDKIIKDENLGKDDVIYESFAGCGTTLVSAQKRGIRAVGNEAQKLLFGVINAKLNWNINFTNIKNIINEIESSTSLNSNLIPIHELHKTLYSEGDLFQLYFIRDFIREKVKNVDEATFLELALTQTLHKVSIHPIAIPYISRSKTLSNSLSALETFKNTVIKMLLDLKSVKGLPKTTSIYLQDSREINSNIPDNSCSICITSPPYLNNLDYGEVSKVCSHFYGITDSWGDITEKVRKKLVTGATTHYKESEFKFEEWKLRDFYIENKKIMDSIMPDIFKIHEISKTRKGKKSFHILSLYYFEDMYKVLVEMKRVLRDGSKAYLVLGDSAPYGVFIDTTKMLGEIAKNVGFNDYKIIKIRERGTKWQSLRYRHSLKLSENILILE</sequence>
<proteinExistence type="inferred from homology"/>
<protein>
    <recommendedName>
        <fullName evidence="2">site-specific DNA-methyltransferase (cytosine-N(4)-specific)</fullName>
        <ecNumber evidence="2">2.1.1.113</ecNumber>
    </recommendedName>
</protein>
<name>A0A9X1VPG2_9FLAO</name>
<dbReference type="InterPro" id="IPR017985">
    <property type="entry name" value="MeTrfase_CN4_CS"/>
</dbReference>
<dbReference type="GO" id="GO:0015667">
    <property type="term" value="F:site-specific DNA-methyltransferase (cytosine-N4-specific) activity"/>
    <property type="evidence" value="ECO:0007669"/>
    <property type="project" value="UniProtKB-EC"/>
</dbReference>
<reference evidence="8" key="1">
    <citation type="submission" date="2022-02" db="EMBL/GenBank/DDBJ databases">
        <title>Polaribacter sp. MSW13, isolated from seawater.</title>
        <authorList>
            <person name="Kristyanto S."/>
            <person name="Jung J."/>
            <person name="Jeon C.O."/>
        </authorList>
    </citation>
    <scope>NUCLEOTIDE SEQUENCE</scope>
    <source>
        <strain evidence="8">MSW13</strain>
    </source>
</reference>
<dbReference type="InterPro" id="IPR029063">
    <property type="entry name" value="SAM-dependent_MTases_sf"/>
</dbReference>
<evidence type="ECO:0000256" key="3">
    <source>
        <dbReference type="ARBA" id="ARBA00022603"/>
    </source>
</evidence>
<comment type="caution">
    <text evidence="8">The sequence shown here is derived from an EMBL/GenBank/DDBJ whole genome shotgun (WGS) entry which is preliminary data.</text>
</comment>
<keyword evidence="4" id="KW-0808">Transferase</keyword>
<dbReference type="Proteomes" id="UP001139369">
    <property type="component" value="Unassembled WGS sequence"/>
</dbReference>
<dbReference type="EMBL" id="JAKQYM010000009">
    <property type="protein sequence ID" value="MCI2229910.1"/>
    <property type="molecule type" value="Genomic_DNA"/>
</dbReference>
<keyword evidence="6" id="KW-0680">Restriction system</keyword>
<dbReference type="GO" id="GO:0032259">
    <property type="term" value="P:methylation"/>
    <property type="evidence" value="ECO:0007669"/>
    <property type="project" value="UniProtKB-KW"/>
</dbReference>
<comment type="catalytic activity">
    <reaction evidence="7">
        <text>a 2'-deoxycytidine in DNA + S-adenosyl-L-methionine = an N(4)-methyl-2'-deoxycytidine in DNA + S-adenosyl-L-homocysteine + H(+)</text>
        <dbReference type="Rhea" id="RHEA:16857"/>
        <dbReference type="Rhea" id="RHEA-COMP:11369"/>
        <dbReference type="Rhea" id="RHEA-COMP:13674"/>
        <dbReference type="ChEBI" id="CHEBI:15378"/>
        <dbReference type="ChEBI" id="CHEBI:57856"/>
        <dbReference type="ChEBI" id="CHEBI:59789"/>
        <dbReference type="ChEBI" id="CHEBI:85452"/>
        <dbReference type="ChEBI" id="CHEBI:137933"/>
        <dbReference type="EC" id="2.1.1.113"/>
    </reaction>
</comment>
<dbReference type="SUPFAM" id="SSF53335">
    <property type="entry name" value="S-adenosyl-L-methionine-dependent methyltransferases"/>
    <property type="match status" value="2"/>
</dbReference>
<dbReference type="RefSeq" id="WP_242179021.1">
    <property type="nucleotide sequence ID" value="NZ_JAKQYM010000009.1"/>
</dbReference>
<dbReference type="Gene3D" id="3.40.50.150">
    <property type="entry name" value="Vaccinia Virus protein VP39"/>
    <property type="match status" value="2"/>
</dbReference>
<dbReference type="EC" id="2.1.1.113" evidence="2"/>
<evidence type="ECO:0000313" key="8">
    <source>
        <dbReference type="EMBL" id="MCI2229910.1"/>
    </source>
</evidence>
<dbReference type="AlphaFoldDB" id="A0A9X1VPG2"/>
<evidence type="ECO:0000256" key="1">
    <source>
        <dbReference type="ARBA" id="ARBA00010203"/>
    </source>
</evidence>
<comment type="similarity">
    <text evidence="1">Belongs to the N(4)/N(6)-methyltransferase family. N(4) subfamily.</text>
</comment>
<gene>
    <name evidence="8" type="ORF">MC378_12100</name>
</gene>
<evidence type="ECO:0000256" key="5">
    <source>
        <dbReference type="ARBA" id="ARBA00022691"/>
    </source>
</evidence>
<evidence type="ECO:0000256" key="4">
    <source>
        <dbReference type="ARBA" id="ARBA00022679"/>
    </source>
</evidence>
<evidence type="ECO:0000313" key="9">
    <source>
        <dbReference type="Proteomes" id="UP001139369"/>
    </source>
</evidence>
<evidence type="ECO:0000256" key="7">
    <source>
        <dbReference type="ARBA" id="ARBA00049120"/>
    </source>
</evidence>
<accession>A0A9X1VPG2</accession>
<keyword evidence="3 8" id="KW-0489">Methyltransferase</keyword>
<dbReference type="GO" id="GO:0003677">
    <property type="term" value="F:DNA binding"/>
    <property type="evidence" value="ECO:0007669"/>
    <property type="project" value="InterPro"/>
</dbReference>
<organism evidence="8 9">
    <name type="scientific">Polaribacter marinus</name>
    <dbReference type="NCBI Taxonomy" id="2916838"/>
    <lineage>
        <taxon>Bacteria</taxon>
        <taxon>Pseudomonadati</taxon>
        <taxon>Bacteroidota</taxon>
        <taxon>Flavobacteriia</taxon>
        <taxon>Flavobacteriales</taxon>
        <taxon>Flavobacteriaceae</taxon>
    </lineage>
</organism>
<dbReference type="PROSITE" id="PS00093">
    <property type="entry name" value="N4_MTASE"/>
    <property type="match status" value="1"/>
</dbReference>
<keyword evidence="9" id="KW-1185">Reference proteome</keyword>